<feature type="region of interest" description="Disordered" evidence="1">
    <location>
        <begin position="59"/>
        <end position="110"/>
    </location>
</feature>
<reference evidence="5" key="1">
    <citation type="submission" date="2018-05" db="EMBL/GenBank/DDBJ databases">
        <authorList>
            <person name="Li Y."/>
        </authorList>
    </citation>
    <scope>NUCLEOTIDE SEQUENCE [LARGE SCALE GENOMIC DNA]</scope>
    <source>
        <strain evidence="5">sk1b4</strain>
    </source>
</reference>
<evidence type="ECO:0000313" key="5">
    <source>
        <dbReference type="Proteomes" id="UP000245283"/>
    </source>
</evidence>
<evidence type="ECO:0000256" key="2">
    <source>
        <dbReference type="SAM" id="Phobius"/>
    </source>
</evidence>
<dbReference type="OrthoDB" id="5147502at2"/>
<dbReference type="RefSeq" id="WP_109092678.1">
    <property type="nucleotide sequence ID" value="NZ_QETB01000001.1"/>
</dbReference>
<gene>
    <name evidence="4" type="ORF">DD236_01895</name>
</gene>
<dbReference type="Gene3D" id="3.30.70.2390">
    <property type="match status" value="1"/>
</dbReference>
<dbReference type="EMBL" id="QETB01000001">
    <property type="protein sequence ID" value="PWF27178.1"/>
    <property type="molecule type" value="Genomic_DNA"/>
</dbReference>
<evidence type="ECO:0000259" key="3">
    <source>
        <dbReference type="Pfam" id="PF13399"/>
    </source>
</evidence>
<protein>
    <recommendedName>
        <fullName evidence="3">LytR/CpsA/Psr regulator C-terminal domain-containing protein</fullName>
    </recommendedName>
</protein>
<proteinExistence type="predicted"/>
<dbReference type="AlphaFoldDB" id="A0A2V1K6T3"/>
<keyword evidence="5" id="KW-1185">Reference proteome</keyword>
<evidence type="ECO:0000256" key="1">
    <source>
        <dbReference type="SAM" id="MobiDB-lite"/>
    </source>
</evidence>
<name>A0A2V1K6T3_9ACTO</name>
<keyword evidence="2" id="KW-1133">Transmembrane helix</keyword>
<keyword evidence="2" id="KW-0472">Membrane</keyword>
<dbReference type="Proteomes" id="UP000245283">
    <property type="component" value="Unassembled WGS sequence"/>
</dbReference>
<keyword evidence="2" id="KW-0812">Transmembrane</keyword>
<dbReference type="InterPro" id="IPR027381">
    <property type="entry name" value="LytR/CpsA/Psr_C"/>
</dbReference>
<organism evidence="4 5">
    <name type="scientific">Ancrocorticia populi</name>
    <dbReference type="NCBI Taxonomy" id="2175228"/>
    <lineage>
        <taxon>Bacteria</taxon>
        <taxon>Bacillati</taxon>
        <taxon>Actinomycetota</taxon>
        <taxon>Actinomycetes</taxon>
        <taxon>Actinomycetales</taxon>
        <taxon>Actinomycetaceae</taxon>
        <taxon>Ancrocorticia</taxon>
    </lineage>
</organism>
<feature type="domain" description="LytR/CpsA/Psr regulator C-terminal" evidence="3">
    <location>
        <begin position="113"/>
        <end position="203"/>
    </location>
</feature>
<evidence type="ECO:0000313" key="4">
    <source>
        <dbReference type="EMBL" id="PWF27178.1"/>
    </source>
</evidence>
<dbReference type="Pfam" id="PF13399">
    <property type="entry name" value="LytR_C"/>
    <property type="match status" value="1"/>
</dbReference>
<feature type="transmembrane region" description="Helical" evidence="2">
    <location>
        <begin position="33"/>
        <end position="52"/>
    </location>
</feature>
<feature type="compositionally biased region" description="Low complexity" evidence="1">
    <location>
        <begin position="65"/>
        <end position="86"/>
    </location>
</feature>
<sequence>MADKEFPVDEFDRLASDRKVRGAHRRQESNRKWWIALIAIVVCAPLLGWGIVQWAGHRSDSTGDEPTTSVTAEATATPAEESTTAPEGDEETTEPAAEPTETEEPAPEADLATPVQIRNASMVAGHAAAMQQTLAEAGFTAVEANNYPNTSPAVSQVFYPDESFEGTALAVAEALGIPADEEHVIEGEGTEGTGTVIVVLAGDLG</sequence>
<accession>A0A2V1K6T3</accession>
<comment type="caution">
    <text evidence="4">The sequence shown here is derived from an EMBL/GenBank/DDBJ whole genome shotgun (WGS) entry which is preliminary data.</text>
</comment>